<dbReference type="EMBL" id="CM042020">
    <property type="protein sequence ID" value="KAI3821033.1"/>
    <property type="molecule type" value="Genomic_DNA"/>
</dbReference>
<name>A0ACB9JKK6_9ASTR</name>
<keyword evidence="2" id="KW-1185">Reference proteome</keyword>
<comment type="caution">
    <text evidence="1">The sequence shown here is derived from an EMBL/GenBank/DDBJ whole genome shotgun (WGS) entry which is preliminary data.</text>
</comment>
<reference evidence="1 2" key="2">
    <citation type="journal article" date="2022" name="Mol. Ecol. Resour.">
        <title>The genomes of chicory, endive, great burdock and yacon provide insights into Asteraceae paleo-polyploidization history and plant inulin production.</title>
        <authorList>
            <person name="Fan W."/>
            <person name="Wang S."/>
            <person name="Wang H."/>
            <person name="Wang A."/>
            <person name="Jiang F."/>
            <person name="Liu H."/>
            <person name="Zhao H."/>
            <person name="Xu D."/>
            <person name="Zhang Y."/>
        </authorList>
    </citation>
    <scope>NUCLEOTIDE SEQUENCE [LARGE SCALE GENOMIC DNA]</scope>
    <source>
        <strain evidence="2">cv. Yunnan</strain>
        <tissue evidence="1">Leaves</tissue>
    </source>
</reference>
<gene>
    <name evidence="1" type="ORF">L1987_08589</name>
</gene>
<reference evidence="2" key="1">
    <citation type="journal article" date="2022" name="Mol. Ecol. Resour.">
        <title>The genomes of chicory, endive, great burdock and yacon provide insights into Asteraceae palaeo-polyploidization history and plant inulin production.</title>
        <authorList>
            <person name="Fan W."/>
            <person name="Wang S."/>
            <person name="Wang H."/>
            <person name="Wang A."/>
            <person name="Jiang F."/>
            <person name="Liu H."/>
            <person name="Zhao H."/>
            <person name="Xu D."/>
            <person name="Zhang Y."/>
        </authorList>
    </citation>
    <scope>NUCLEOTIDE SEQUENCE [LARGE SCALE GENOMIC DNA]</scope>
    <source>
        <strain evidence="2">cv. Yunnan</strain>
    </source>
</reference>
<evidence type="ECO:0000313" key="2">
    <source>
        <dbReference type="Proteomes" id="UP001056120"/>
    </source>
</evidence>
<proteinExistence type="predicted"/>
<organism evidence="1 2">
    <name type="scientific">Smallanthus sonchifolius</name>
    <dbReference type="NCBI Taxonomy" id="185202"/>
    <lineage>
        <taxon>Eukaryota</taxon>
        <taxon>Viridiplantae</taxon>
        <taxon>Streptophyta</taxon>
        <taxon>Embryophyta</taxon>
        <taxon>Tracheophyta</taxon>
        <taxon>Spermatophyta</taxon>
        <taxon>Magnoliopsida</taxon>
        <taxon>eudicotyledons</taxon>
        <taxon>Gunneridae</taxon>
        <taxon>Pentapetalae</taxon>
        <taxon>asterids</taxon>
        <taxon>campanulids</taxon>
        <taxon>Asterales</taxon>
        <taxon>Asteraceae</taxon>
        <taxon>Asteroideae</taxon>
        <taxon>Heliantheae alliance</taxon>
        <taxon>Millerieae</taxon>
        <taxon>Smallanthus</taxon>
    </lineage>
</organism>
<protein>
    <submittedName>
        <fullName evidence="1">Uncharacterized protein</fullName>
    </submittedName>
</protein>
<accession>A0ACB9JKK6</accession>
<evidence type="ECO:0000313" key="1">
    <source>
        <dbReference type="EMBL" id="KAI3821033.1"/>
    </source>
</evidence>
<sequence>MWYTLAKAPFEDIPVDSATFENLKIVLSKSSVSLKSSFSSKGFQVTVATKEFDFPSSSEFQDPHNQRNLSMSLKDLWKSMDINKDKAETHIDEQILGESTDELSKVIVVYQGSTSDKGKALMTEPEVETVTLTDSISDIEKDHEMLKLLDDIDDIANLSTLVIPEFESADKIVFKDADGHLFEGFSDNLEKNDNEFVVHPPLKQLLSLNNKQLKRV</sequence>
<dbReference type="Proteomes" id="UP001056120">
    <property type="component" value="Linkage Group LG03"/>
</dbReference>